<feature type="transmembrane region" description="Helical" evidence="7">
    <location>
        <begin position="161"/>
        <end position="186"/>
    </location>
</feature>
<evidence type="ECO:0000256" key="3">
    <source>
        <dbReference type="ARBA" id="ARBA00022475"/>
    </source>
</evidence>
<keyword evidence="3" id="KW-1003">Cell membrane</keyword>
<feature type="transmembrane region" description="Helical" evidence="7">
    <location>
        <begin position="103"/>
        <end position="121"/>
    </location>
</feature>
<evidence type="ECO:0000313" key="8">
    <source>
        <dbReference type="EMBL" id="TCZ57274.1"/>
    </source>
</evidence>
<comment type="subcellular location">
    <subcellularLocation>
        <location evidence="1">Cell membrane</location>
        <topology evidence="1">Multi-pass membrane protein</topology>
    </subcellularLocation>
</comment>
<dbReference type="Proteomes" id="UP000295023">
    <property type="component" value="Unassembled WGS sequence"/>
</dbReference>
<sequence length="479" mass="50731">MLIASADRYTNMVIGFVLIAVVSRLLTPAQVGVSVIGTTAIALVEMIRDVPNTYLVQRPNLTRAAGRAAFSIMLVVSVLAAAALALSAPWISRMQGDPGVAQYLWVVAAALLLGPIERPPFALMRRNMEFGRIAAVNIANVLTNAVVTIALAALGFGYMSFAWGVLAASMASVILTTSLNPVPWIYRLHLADWREPVRLGAYSGAWGLVRKAMDAVPLIALGQQLNSIGNYGRAVVMSDIPDKLILAGVGPVAYPAIAAEHNAGRSLKGPLLLALGYITAVSWPAYLLLGCLAHPVVALLLGPGWGEVVPLLQILVFAKLMLFFDPLIFSVLFIVGALRTLVFSAVLPLPFFAVSALLLADYGPKAVALCFLAVTPAYSIIGLACLRRAVRFTWGELLAVLGRSAGVTVACMAGPALLLASGLVPMEMSLVAALGIAALAGLGWLLGLWIARHPLLAEMTRLFVALRVTFSNLPQRRST</sequence>
<gene>
    <name evidence="8" type="ORF">EXY23_18230</name>
</gene>
<keyword evidence="8" id="KW-0762">Sugar transport</keyword>
<feature type="transmembrane region" description="Helical" evidence="7">
    <location>
        <begin position="430"/>
        <end position="451"/>
    </location>
</feature>
<reference evidence="8 9" key="1">
    <citation type="submission" date="2019-03" db="EMBL/GenBank/DDBJ databases">
        <title>Paracraurococcus aquatilis NE82 genome sequence.</title>
        <authorList>
            <person name="Zhao Y."/>
            <person name="Du Z."/>
        </authorList>
    </citation>
    <scope>NUCLEOTIDE SEQUENCE [LARGE SCALE GENOMIC DNA]</scope>
    <source>
        <strain evidence="8 9">NE82</strain>
    </source>
</reference>
<comment type="similarity">
    <text evidence="2">Belongs to the polysaccharide synthase family.</text>
</comment>
<evidence type="ECO:0000256" key="5">
    <source>
        <dbReference type="ARBA" id="ARBA00022989"/>
    </source>
</evidence>
<evidence type="ECO:0000256" key="1">
    <source>
        <dbReference type="ARBA" id="ARBA00004651"/>
    </source>
</evidence>
<dbReference type="AlphaFoldDB" id="A0A4R4DCX0"/>
<evidence type="ECO:0000256" key="4">
    <source>
        <dbReference type="ARBA" id="ARBA00022692"/>
    </source>
</evidence>
<dbReference type="PANTHER" id="PTHR30250:SF10">
    <property type="entry name" value="LIPOPOLYSACCHARIDE BIOSYNTHESIS PROTEIN WZXC"/>
    <property type="match status" value="1"/>
</dbReference>
<evidence type="ECO:0000256" key="7">
    <source>
        <dbReference type="SAM" id="Phobius"/>
    </source>
</evidence>
<protein>
    <submittedName>
        <fullName evidence="8">Sugar transporter</fullName>
    </submittedName>
</protein>
<feature type="transmembrane region" description="Helical" evidence="7">
    <location>
        <begin position="366"/>
        <end position="386"/>
    </location>
</feature>
<dbReference type="GO" id="GO:0005886">
    <property type="term" value="C:plasma membrane"/>
    <property type="evidence" value="ECO:0007669"/>
    <property type="project" value="UniProtKB-SubCell"/>
</dbReference>
<evidence type="ECO:0000256" key="6">
    <source>
        <dbReference type="ARBA" id="ARBA00023136"/>
    </source>
</evidence>
<feature type="transmembrane region" description="Helical" evidence="7">
    <location>
        <begin position="68"/>
        <end position="91"/>
    </location>
</feature>
<feature type="transmembrane region" description="Helical" evidence="7">
    <location>
        <begin position="271"/>
        <end position="299"/>
    </location>
</feature>
<keyword evidence="5 7" id="KW-1133">Transmembrane helix</keyword>
<evidence type="ECO:0000256" key="2">
    <source>
        <dbReference type="ARBA" id="ARBA00007430"/>
    </source>
</evidence>
<name>A0A4R4DCX0_9PROT</name>
<dbReference type="PANTHER" id="PTHR30250">
    <property type="entry name" value="PST FAMILY PREDICTED COLANIC ACID TRANSPORTER"/>
    <property type="match status" value="1"/>
</dbReference>
<dbReference type="InterPro" id="IPR050833">
    <property type="entry name" value="Poly_Biosynth_Transport"/>
</dbReference>
<dbReference type="EMBL" id="SKBM01000019">
    <property type="protein sequence ID" value="TCZ57274.1"/>
    <property type="molecule type" value="Genomic_DNA"/>
</dbReference>
<keyword evidence="4 7" id="KW-0812">Transmembrane</keyword>
<proteinExistence type="inferred from homology"/>
<feature type="transmembrane region" description="Helical" evidence="7">
    <location>
        <begin position="133"/>
        <end position="155"/>
    </location>
</feature>
<organism evidence="8 9">
    <name type="scientific">Roseicella aquatilis</name>
    <dbReference type="NCBI Taxonomy" id="2527868"/>
    <lineage>
        <taxon>Bacteria</taxon>
        <taxon>Pseudomonadati</taxon>
        <taxon>Pseudomonadota</taxon>
        <taxon>Alphaproteobacteria</taxon>
        <taxon>Acetobacterales</taxon>
        <taxon>Roseomonadaceae</taxon>
        <taxon>Roseicella</taxon>
    </lineage>
</organism>
<keyword evidence="8" id="KW-0813">Transport</keyword>
<feature type="transmembrane region" description="Helical" evidence="7">
    <location>
        <begin position="398"/>
        <end position="424"/>
    </location>
</feature>
<comment type="caution">
    <text evidence="8">The sequence shown here is derived from an EMBL/GenBank/DDBJ whole genome shotgun (WGS) entry which is preliminary data.</text>
</comment>
<dbReference type="RefSeq" id="WP_132292676.1">
    <property type="nucleotide sequence ID" value="NZ_SKBM01000019.1"/>
</dbReference>
<keyword evidence="6 7" id="KW-0472">Membrane</keyword>
<keyword evidence="9" id="KW-1185">Reference proteome</keyword>
<feature type="transmembrane region" description="Helical" evidence="7">
    <location>
        <begin position="311"/>
        <end position="334"/>
    </location>
</feature>
<feature type="transmembrane region" description="Helical" evidence="7">
    <location>
        <begin position="341"/>
        <end position="360"/>
    </location>
</feature>
<dbReference type="OrthoDB" id="8448304at2"/>
<dbReference type="Pfam" id="PF13440">
    <property type="entry name" value="Polysacc_synt_3"/>
    <property type="match status" value="1"/>
</dbReference>
<accession>A0A4R4DCX0</accession>
<evidence type="ECO:0000313" key="9">
    <source>
        <dbReference type="Proteomes" id="UP000295023"/>
    </source>
</evidence>
<feature type="transmembrane region" description="Helical" evidence="7">
    <location>
        <begin position="31"/>
        <end position="47"/>
    </location>
</feature>